<dbReference type="AlphaFoldDB" id="A0A0M7A0I6"/>
<protein>
    <submittedName>
        <fullName evidence="2">Demethylmenaquinone methyltransferase</fullName>
        <ecNumber evidence="2">2.1.1.163</ecNumber>
    </submittedName>
</protein>
<dbReference type="InterPro" id="IPR050508">
    <property type="entry name" value="Methyltransf_Superfamily"/>
</dbReference>
<dbReference type="STRING" id="388408.LAX5112_01319"/>
<dbReference type="InterPro" id="IPR013216">
    <property type="entry name" value="Methyltransf_11"/>
</dbReference>
<dbReference type="GO" id="GO:0032259">
    <property type="term" value="P:methylation"/>
    <property type="evidence" value="ECO:0007669"/>
    <property type="project" value="UniProtKB-KW"/>
</dbReference>
<keyword evidence="2" id="KW-0489">Methyltransferase</keyword>
<evidence type="ECO:0000313" key="2">
    <source>
        <dbReference type="EMBL" id="CTQ67304.1"/>
    </source>
</evidence>
<dbReference type="GO" id="GO:0043770">
    <property type="term" value="F:demethylmenaquinone methyltransferase activity"/>
    <property type="evidence" value="ECO:0007669"/>
    <property type="project" value="UniProtKB-EC"/>
</dbReference>
<evidence type="ECO:0000259" key="1">
    <source>
        <dbReference type="Pfam" id="PF08241"/>
    </source>
</evidence>
<keyword evidence="2" id="KW-0808">Transferase</keyword>
<dbReference type="Gene3D" id="3.40.50.150">
    <property type="entry name" value="Vaccinia Virus protein VP39"/>
    <property type="match status" value="1"/>
</dbReference>
<proteinExistence type="predicted"/>
<gene>
    <name evidence="2" type="primary">ubiE_2</name>
    <name evidence="2" type="ORF">LAX5112_01319</name>
</gene>
<name>A0A0M7A0I6_9HYPH</name>
<dbReference type="EC" id="2.1.1.163" evidence="2"/>
<organism evidence="2 3">
    <name type="scientific">Roseibium alexandrii</name>
    <dbReference type="NCBI Taxonomy" id="388408"/>
    <lineage>
        <taxon>Bacteria</taxon>
        <taxon>Pseudomonadati</taxon>
        <taxon>Pseudomonadota</taxon>
        <taxon>Alphaproteobacteria</taxon>
        <taxon>Hyphomicrobiales</taxon>
        <taxon>Stappiaceae</taxon>
        <taxon>Roseibium</taxon>
    </lineage>
</organism>
<accession>A0A0M7A0I6</accession>
<dbReference type="GO" id="GO:0008757">
    <property type="term" value="F:S-adenosylmethionine-dependent methyltransferase activity"/>
    <property type="evidence" value="ECO:0007669"/>
    <property type="project" value="InterPro"/>
</dbReference>
<dbReference type="Proteomes" id="UP000053235">
    <property type="component" value="Unassembled WGS sequence"/>
</dbReference>
<feature type="domain" description="Methyltransferase type 11" evidence="1">
    <location>
        <begin position="51"/>
        <end position="148"/>
    </location>
</feature>
<reference evidence="3" key="1">
    <citation type="submission" date="2015-07" db="EMBL/GenBank/DDBJ databases">
        <authorList>
            <person name="Rodrigo-Torres Lidia"/>
            <person name="Arahal R.David."/>
        </authorList>
    </citation>
    <scope>NUCLEOTIDE SEQUENCE [LARGE SCALE GENOMIC DNA]</scope>
    <source>
        <strain evidence="3">CECT 5112</strain>
    </source>
</reference>
<dbReference type="EMBL" id="CXWD01000004">
    <property type="protein sequence ID" value="CTQ67304.1"/>
    <property type="molecule type" value="Genomic_DNA"/>
</dbReference>
<keyword evidence="3" id="KW-1185">Reference proteome</keyword>
<dbReference type="CDD" id="cd02440">
    <property type="entry name" value="AdoMet_MTases"/>
    <property type="match status" value="1"/>
</dbReference>
<sequence length="266" mass="28657">MELSKFKALNDVDSVNAYISALEAFDGIVELQELKDLARVRGGVAEGKSILDVGCGFGLETGRLANVAGAQGFVSGLDKSADFIREAQKRAEAAGQSIDYQTGDATALPYGDNSFDCVRAERILIYLSDVSAALSEMRRVLKPSGKIALIEPDFSTNTINISDRTLARRVLDHEIKTAVENSFLPGSLMVTLENLGFANIEISSRALIFPQELAASYFSSLADNALKSGKITTSENGAWQTELDDLKAHNAIFATISYFLFTADAP</sequence>
<dbReference type="OrthoDB" id="8153637at2"/>
<dbReference type="SUPFAM" id="SSF53335">
    <property type="entry name" value="S-adenosyl-L-methionine-dependent methyltransferases"/>
    <property type="match status" value="1"/>
</dbReference>
<dbReference type="PANTHER" id="PTHR42912">
    <property type="entry name" value="METHYLTRANSFERASE"/>
    <property type="match status" value="1"/>
</dbReference>
<evidence type="ECO:0000313" key="3">
    <source>
        <dbReference type="Proteomes" id="UP000053235"/>
    </source>
</evidence>
<dbReference type="RefSeq" id="WP_055671141.1">
    <property type="nucleotide sequence ID" value="NZ_CXWD01000004.1"/>
</dbReference>
<dbReference type="Pfam" id="PF08241">
    <property type="entry name" value="Methyltransf_11"/>
    <property type="match status" value="1"/>
</dbReference>
<dbReference type="InterPro" id="IPR029063">
    <property type="entry name" value="SAM-dependent_MTases_sf"/>
</dbReference>